<gene>
    <name evidence="1" type="ORF">F7P80_07205</name>
</gene>
<proteinExistence type="predicted"/>
<dbReference type="RefSeq" id="WP_151043641.1">
    <property type="nucleotide sequence ID" value="NZ_VZOT01000003.1"/>
</dbReference>
<protein>
    <submittedName>
        <fullName evidence="1">Uncharacterized protein</fullName>
    </submittedName>
</protein>
<comment type="caution">
    <text evidence="1">The sequence shown here is derived from an EMBL/GenBank/DDBJ whole genome shotgun (WGS) entry which is preliminary data.</text>
</comment>
<dbReference type="AlphaFoldDB" id="A0A6A1R4M4"/>
<name>A0A6A1R4M4_9BURK</name>
<organism evidence="1">
    <name type="scientific">Comamonas kerstersii</name>
    <dbReference type="NCBI Taxonomy" id="225992"/>
    <lineage>
        <taxon>Bacteria</taxon>
        <taxon>Pseudomonadati</taxon>
        <taxon>Pseudomonadota</taxon>
        <taxon>Betaproteobacteria</taxon>
        <taxon>Burkholderiales</taxon>
        <taxon>Comamonadaceae</taxon>
        <taxon>Comamonas</taxon>
    </lineage>
</organism>
<dbReference type="EMBL" id="VZOT01000003">
    <property type="protein sequence ID" value="KAB0587539.1"/>
    <property type="molecule type" value="Genomic_DNA"/>
</dbReference>
<accession>A0A6A1R4M4</accession>
<reference evidence="1" key="1">
    <citation type="submission" date="2019-09" db="EMBL/GenBank/DDBJ databases">
        <title>Draft genome sequences of 48 bacterial type strains from the CCUG.</title>
        <authorList>
            <person name="Tunovic T."/>
            <person name="Pineiro-Iglesias B."/>
            <person name="Unosson C."/>
            <person name="Inganas E."/>
            <person name="Ohlen M."/>
            <person name="Cardew S."/>
            <person name="Jensie-Markopoulos S."/>
            <person name="Salva-Serra F."/>
            <person name="Jaen-Luchoro D."/>
            <person name="Karlsson R."/>
            <person name="Svensson-Stadler L."/>
            <person name="Chun J."/>
            <person name="Moore E."/>
        </authorList>
    </citation>
    <scope>NUCLEOTIDE SEQUENCE</scope>
    <source>
        <strain evidence="1">CCUG 15333</strain>
    </source>
</reference>
<evidence type="ECO:0000313" key="1">
    <source>
        <dbReference type="EMBL" id="KAB0587539.1"/>
    </source>
</evidence>
<sequence>MAKVLLDEELSNLARYGEGWQTVAYLVVSNSVEPAYKQTLDETLATPRLKAYLDNQTNISEDVVQAMATVVSLAMSYQRALRLRDVSILYEPKGRYSSHFVALTEEIENLRSLLEAKSKSCWKSVGF</sequence>